<dbReference type="EMBL" id="PIQO01000007">
    <property type="protein sequence ID" value="PKR84939.1"/>
    <property type="molecule type" value="Genomic_DNA"/>
</dbReference>
<evidence type="ECO:0000313" key="2">
    <source>
        <dbReference type="Proteomes" id="UP000233440"/>
    </source>
</evidence>
<dbReference type="SUPFAM" id="SSF55486">
    <property type="entry name" value="Metalloproteases ('zincins'), catalytic domain"/>
    <property type="match status" value="1"/>
</dbReference>
<keyword evidence="2" id="KW-1185">Reference proteome</keyword>
<protein>
    <submittedName>
        <fullName evidence="1">Uncharacterized protein</fullName>
    </submittedName>
</protein>
<sequence>MKIKTYSDIIAEDLQQEKKLIGEYFSLLGNAVIEFNGEKMSFFQLNRYTISKDRSERKQAYEAISSYYSNHEDKLDDIFD</sequence>
<dbReference type="RefSeq" id="WP_101354305.1">
    <property type="nucleotide sequence ID" value="NZ_PIQO01000007.1"/>
</dbReference>
<proteinExistence type="predicted"/>
<evidence type="ECO:0000313" key="1">
    <source>
        <dbReference type="EMBL" id="PKR84939.1"/>
    </source>
</evidence>
<dbReference type="Proteomes" id="UP000233440">
    <property type="component" value="Unassembled WGS sequence"/>
</dbReference>
<name>A0A2N3LK66_9BACI</name>
<gene>
    <name evidence="1" type="ORF">CWO92_11260</name>
</gene>
<dbReference type="AlphaFoldDB" id="A0A2N3LK66"/>
<organism evidence="1 2">
    <name type="scientific">Heyndrickxia camelliae</name>
    <dbReference type="NCBI Taxonomy" id="1707093"/>
    <lineage>
        <taxon>Bacteria</taxon>
        <taxon>Bacillati</taxon>
        <taxon>Bacillota</taxon>
        <taxon>Bacilli</taxon>
        <taxon>Bacillales</taxon>
        <taxon>Bacillaceae</taxon>
        <taxon>Heyndrickxia</taxon>
    </lineage>
</organism>
<comment type="caution">
    <text evidence="1">The sequence shown here is derived from an EMBL/GenBank/DDBJ whole genome shotgun (WGS) entry which is preliminary data.</text>
</comment>
<dbReference type="Gene3D" id="1.10.1370.30">
    <property type="match status" value="1"/>
</dbReference>
<reference evidence="1 2" key="1">
    <citation type="submission" date="2017-11" db="EMBL/GenBank/DDBJ databases">
        <title>Bacillus camelliae sp. nov., isolated from pu'er tea.</title>
        <authorList>
            <person name="Niu L."/>
        </authorList>
    </citation>
    <scope>NUCLEOTIDE SEQUENCE [LARGE SCALE GENOMIC DNA]</scope>
    <source>
        <strain evidence="1 2">7578-1</strain>
    </source>
</reference>
<accession>A0A2N3LK66</accession>